<gene>
    <name evidence="2" type="ORF">KXJ69_11550</name>
</gene>
<feature type="chain" id="PRO_5040778175" description="DUF4331 domain-containing protein" evidence="1">
    <location>
        <begin position="22"/>
        <end position="196"/>
    </location>
</feature>
<comment type="caution">
    <text evidence="2">The sequence shown here is derived from an EMBL/GenBank/DDBJ whole genome shotgun (WGS) entry which is preliminary data.</text>
</comment>
<evidence type="ECO:0000313" key="3">
    <source>
        <dbReference type="Proteomes" id="UP001138686"/>
    </source>
</evidence>
<dbReference type="AlphaFoldDB" id="A0A9X1JZR9"/>
<evidence type="ECO:0000313" key="2">
    <source>
        <dbReference type="EMBL" id="MBW2938747.1"/>
    </source>
</evidence>
<dbReference type="Proteomes" id="UP001138686">
    <property type="component" value="Unassembled WGS sequence"/>
</dbReference>
<proteinExistence type="predicted"/>
<organism evidence="2 3">
    <name type="scientific">Halomarinibacterium sedimenti</name>
    <dbReference type="NCBI Taxonomy" id="2857106"/>
    <lineage>
        <taxon>Bacteria</taxon>
        <taxon>Pseudomonadati</taxon>
        <taxon>Bacteroidota</taxon>
        <taxon>Flavobacteriia</taxon>
        <taxon>Flavobacteriales</taxon>
        <taxon>Flavobacteriaceae</taxon>
        <taxon>Halomarinibacterium</taxon>
    </lineage>
</organism>
<dbReference type="RefSeq" id="WP_219053275.1">
    <property type="nucleotide sequence ID" value="NZ_JAHWDP010000005.1"/>
</dbReference>
<keyword evidence="3" id="KW-1185">Reference proteome</keyword>
<dbReference type="PROSITE" id="PS51257">
    <property type="entry name" value="PROKAR_LIPOPROTEIN"/>
    <property type="match status" value="1"/>
</dbReference>
<evidence type="ECO:0008006" key="4">
    <source>
        <dbReference type="Google" id="ProtNLM"/>
    </source>
</evidence>
<dbReference type="EMBL" id="JAHWDP010000005">
    <property type="protein sequence ID" value="MBW2938747.1"/>
    <property type="molecule type" value="Genomic_DNA"/>
</dbReference>
<accession>A0A9X1JZR9</accession>
<reference evidence="2" key="1">
    <citation type="submission" date="2021-07" db="EMBL/GenBank/DDBJ databases">
        <title>Aureisphaera sp. CAU 1614 isolated from sea sediment.</title>
        <authorList>
            <person name="Kim W."/>
        </authorList>
    </citation>
    <scope>NUCLEOTIDE SEQUENCE</scope>
    <source>
        <strain evidence="2">CAU 1614</strain>
    </source>
</reference>
<name>A0A9X1JZR9_9FLAO</name>
<keyword evidence="1" id="KW-0732">Signal</keyword>
<sequence>MKNIFKLLMVTLLVGTAVSCSDSEAVIDQVLDNVDSESGAVIRTVVAPPELVSLTNETNNVLRYTLEVQQGNGTFVPDFKEVRTYMAIFQDQDLLEPIVDGSGNPIGEVLFVTNAASEFAIGPNGLPRISAETPTQAILDAFPGDAVLTTPSFISMRLELEMTDGTVFTNTNLGASVSGGPYFGASFLYKIIFLPI</sequence>
<protein>
    <recommendedName>
        <fullName evidence="4">DUF4331 domain-containing protein</fullName>
    </recommendedName>
</protein>
<evidence type="ECO:0000256" key="1">
    <source>
        <dbReference type="SAM" id="SignalP"/>
    </source>
</evidence>
<feature type="signal peptide" evidence="1">
    <location>
        <begin position="1"/>
        <end position="21"/>
    </location>
</feature>